<name>A0A9Q3GKL7_9BASI</name>
<dbReference type="Proteomes" id="UP000765509">
    <property type="component" value="Unassembled WGS sequence"/>
</dbReference>
<keyword evidence="2" id="KW-1185">Reference proteome</keyword>
<organism evidence="1 2">
    <name type="scientific">Austropuccinia psidii MF-1</name>
    <dbReference type="NCBI Taxonomy" id="1389203"/>
    <lineage>
        <taxon>Eukaryota</taxon>
        <taxon>Fungi</taxon>
        <taxon>Dikarya</taxon>
        <taxon>Basidiomycota</taxon>
        <taxon>Pucciniomycotina</taxon>
        <taxon>Pucciniomycetes</taxon>
        <taxon>Pucciniales</taxon>
        <taxon>Sphaerophragmiaceae</taxon>
        <taxon>Austropuccinia</taxon>
    </lineage>
</organism>
<reference evidence="1" key="1">
    <citation type="submission" date="2021-03" db="EMBL/GenBank/DDBJ databases">
        <title>Draft genome sequence of rust myrtle Austropuccinia psidii MF-1, a brazilian biotype.</title>
        <authorList>
            <person name="Quecine M.C."/>
            <person name="Pachon D.M.R."/>
            <person name="Bonatelli M.L."/>
            <person name="Correr F.H."/>
            <person name="Franceschini L.M."/>
            <person name="Leite T.F."/>
            <person name="Margarido G.R.A."/>
            <person name="Almeida C.A."/>
            <person name="Ferrarezi J.A."/>
            <person name="Labate C.A."/>
        </authorList>
    </citation>
    <scope>NUCLEOTIDE SEQUENCE</scope>
    <source>
        <strain evidence="1">MF-1</strain>
    </source>
</reference>
<sequence>MDNEEKIDEARMNLKDDIKFEIKLITYKIEKINEANLNMPNLSTPFSHIRIPFKAKEEIQNPFITDFIHQDKSQILMKEVRQLQEWSKFTGEEKYDHMSFVKLIVMLKKDYAIQDEPITARLNSSLKKSAKRWCYGMRKANGKNTWSWWKNKIITKGQMIPEDIR</sequence>
<dbReference type="EMBL" id="AVOT02002469">
    <property type="protein sequence ID" value="MBW0470484.1"/>
    <property type="molecule type" value="Genomic_DNA"/>
</dbReference>
<accession>A0A9Q3GKL7</accession>
<protein>
    <submittedName>
        <fullName evidence="1">Uncharacterized protein</fullName>
    </submittedName>
</protein>
<dbReference type="AlphaFoldDB" id="A0A9Q3GKL7"/>
<proteinExistence type="predicted"/>
<gene>
    <name evidence="1" type="ORF">O181_010199</name>
</gene>
<evidence type="ECO:0000313" key="2">
    <source>
        <dbReference type="Proteomes" id="UP000765509"/>
    </source>
</evidence>
<evidence type="ECO:0000313" key="1">
    <source>
        <dbReference type="EMBL" id="MBW0470484.1"/>
    </source>
</evidence>
<comment type="caution">
    <text evidence="1">The sequence shown here is derived from an EMBL/GenBank/DDBJ whole genome shotgun (WGS) entry which is preliminary data.</text>
</comment>